<evidence type="ECO:0000259" key="6">
    <source>
        <dbReference type="PROSITE" id="PS51767"/>
    </source>
</evidence>
<dbReference type="GO" id="GO:0004190">
    <property type="term" value="F:aspartic-type endopeptidase activity"/>
    <property type="evidence" value="ECO:0007669"/>
    <property type="project" value="UniProtKB-KW"/>
</dbReference>
<sequence length="402" mass="42483">MHAIRIRTKLSHTGPGAAKHILARDRARAQKLLAGLHPLGPLSLRKKQDKTQPGGGTQEPIPAAPGSNSIDVTDAGVTYTMQVGVGTPPTEYTLLIDTGSSFTWVGAGKKYVQTSSSKKTGDTISVTFGSGSFRGSEFTDTVTLGENLIIQNQSIGVATTSTGFNDITCRIGPVDLTEFTLASGKPIPTVTDNLASQGTIPENSIGILYEPTTGTDIANGELTFGGIDTAKIIGEIGFVPITKMAPADKYWGIDQTITYGTGTKILSKTSGIVDTGTTLLLLATDAFKAYEKATGGVLDQATGLLTITQTQFNNLKSLFFEIGNVTYELTANAQIWPRAQNEMLGGDPNKIYLVTADLGINSGAGLDFINGFVFLQRFYSVYDTTNAQVGLATTQFTNATTN</sequence>
<feature type="domain" description="Peptidase A1" evidence="6">
    <location>
        <begin position="79"/>
        <end position="392"/>
    </location>
</feature>
<proteinExistence type="inferred from homology"/>
<comment type="similarity">
    <text evidence="1 4">Belongs to the peptidase A1 family.</text>
</comment>
<feature type="region of interest" description="Disordered" evidence="5">
    <location>
        <begin position="40"/>
        <end position="68"/>
    </location>
</feature>
<dbReference type="Proteomes" id="UP000294933">
    <property type="component" value="Unassembled WGS sequence"/>
</dbReference>
<keyword evidence="4" id="KW-0378">Hydrolase</keyword>
<dbReference type="EMBL" id="ML170171">
    <property type="protein sequence ID" value="TDL23261.1"/>
    <property type="molecule type" value="Genomic_DNA"/>
</dbReference>
<reference evidence="7 8" key="1">
    <citation type="submission" date="2018-06" db="EMBL/GenBank/DDBJ databases">
        <title>A transcriptomic atlas of mushroom development highlights an independent origin of complex multicellularity.</title>
        <authorList>
            <consortium name="DOE Joint Genome Institute"/>
            <person name="Krizsan K."/>
            <person name="Almasi E."/>
            <person name="Merenyi Z."/>
            <person name="Sahu N."/>
            <person name="Viragh M."/>
            <person name="Koszo T."/>
            <person name="Mondo S."/>
            <person name="Kiss B."/>
            <person name="Balint B."/>
            <person name="Kues U."/>
            <person name="Barry K."/>
            <person name="Hegedus J.C."/>
            <person name="Henrissat B."/>
            <person name="Johnson J."/>
            <person name="Lipzen A."/>
            <person name="Ohm R."/>
            <person name="Nagy I."/>
            <person name="Pangilinan J."/>
            <person name="Yan J."/>
            <person name="Xiong Y."/>
            <person name="Grigoriev I.V."/>
            <person name="Hibbett D.S."/>
            <person name="Nagy L.G."/>
        </authorList>
    </citation>
    <scope>NUCLEOTIDE SEQUENCE [LARGE SCALE GENOMIC DNA]</scope>
    <source>
        <strain evidence="7 8">SZMC22713</strain>
    </source>
</reference>
<accession>A0A4Y7Q7H5</accession>
<organism evidence="7 8">
    <name type="scientific">Rickenella mellea</name>
    <dbReference type="NCBI Taxonomy" id="50990"/>
    <lineage>
        <taxon>Eukaryota</taxon>
        <taxon>Fungi</taxon>
        <taxon>Dikarya</taxon>
        <taxon>Basidiomycota</taxon>
        <taxon>Agaricomycotina</taxon>
        <taxon>Agaricomycetes</taxon>
        <taxon>Hymenochaetales</taxon>
        <taxon>Rickenellaceae</taxon>
        <taxon>Rickenella</taxon>
    </lineage>
</organism>
<dbReference type="InterPro" id="IPR001969">
    <property type="entry name" value="Aspartic_peptidase_AS"/>
</dbReference>
<feature type="active site" evidence="3">
    <location>
        <position position="274"/>
    </location>
</feature>
<dbReference type="Pfam" id="PF00026">
    <property type="entry name" value="Asp"/>
    <property type="match status" value="1"/>
</dbReference>
<evidence type="ECO:0000313" key="8">
    <source>
        <dbReference type="Proteomes" id="UP000294933"/>
    </source>
</evidence>
<evidence type="ECO:0000256" key="5">
    <source>
        <dbReference type="SAM" id="MobiDB-lite"/>
    </source>
</evidence>
<dbReference type="InterPro" id="IPR034164">
    <property type="entry name" value="Pepsin-like_dom"/>
</dbReference>
<name>A0A4Y7Q7H5_9AGAM</name>
<evidence type="ECO:0000256" key="1">
    <source>
        <dbReference type="ARBA" id="ARBA00007447"/>
    </source>
</evidence>
<dbReference type="PANTHER" id="PTHR47966">
    <property type="entry name" value="BETA-SITE APP-CLEAVING ENZYME, ISOFORM A-RELATED"/>
    <property type="match status" value="1"/>
</dbReference>
<dbReference type="Gene3D" id="2.40.70.10">
    <property type="entry name" value="Acid Proteases"/>
    <property type="match status" value="2"/>
</dbReference>
<dbReference type="SUPFAM" id="SSF50630">
    <property type="entry name" value="Acid proteases"/>
    <property type="match status" value="1"/>
</dbReference>
<protein>
    <submittedName>
        <fullName evidence="7">Acid protease</fullName>
    </submittedName>
</protein>
<dbReference type="InterPro" id="IPR021109">
    <property type="entry name" value="Peptidase_aspartic_dom_sf"/>
</dbReference>
<evidence type="ECO:0000256" key="4">
    <source>
        <dbReference type="RuleBase" id="RU000454"/>
    </source>
</evidence>
<dbReference type="PANTHER" id="PTHR47966:SF51">
    <property type="entry name" value="BETA-SITE APP-CLEAVING ENZYME, ISOFORM A-RELATED"/>
    <property type="match status" value="1"/>
</dbReference>
<feature type="active site" evidence="3">
    <location>
        <position position="97"/>
    </location>
</feature>
<dbReference type="VEuPathDB" id="FungiDB:BD410DRAFT_839153"/>
<keyword evidence="2 4" id="KW-0064">Aspartyl protease</keyword>
<evidence type="ECO:0000256" key="2">
    <source>
        <dbReference type="ARBA" id="ARBA00022750"/>
    </source>
</evidence>
<keyword evidence="4 7" id="KW-0645">Protease</keyword>
<dbReference type="STRING" id="50990.A0A4Y7Q7H5"/>
<dbReference type="GO" id="GO:0006508">
    <property type="term" value="P:proteolysis"/>
    <property type="evidence" value="ECO:0007669"/>
    <property type="project" value="UniProtKB-KW"/>
</dbReference>
<dbReference type="CDD" id="cd05471">
    <property type="entry name" value="pepsin_like"/>
    <property type="match status" value="1"/>
</dbReference>
<keyword evidence="8" id="KW-1185">Reference proteome</keyword>
<evidence type="ECO:0000256" key="3">
    <source>
        <dbReference type="PIRSR" id="PIRSR601461-1"/>
    </source>
</evidence>
<evidence type="ECO:0000313" key="7">
    <source>
        <dbReference type="EMBL" id="TDL23261.1"/>
    </source>
</evidence>
<dbReference type="PROSITE" id="PS51767">
    <property type="entry name" value="PEPTIDASE_A1"/>
    <property type="match status" value="1"/>
</dbReference>
<dbReference type="PRINTS" id="PR00792">
    <property type="entry name" value="PEPSIN"/>
</dbReference>
<dbReference type="PROSITE" id="PS00141">
    <property type="entry name" value="ASP_PROTEASE"/>
    <property type="match status" value="2"/>
</dbReference>
<dbReference type="OrthoDB" id="660550at2759"/>
<dbReference type="InterPro" id="IPR001461">
    <property type="entry name" value="Aspartic_peptidase_A1"/>
</dbReference>
<dbReference type="AlphaFoldDB" id="A0A4Y7Q7H5"/>
<gene>
    <name evidence="7" type="ORF">BD410DRAFT_839153</name>
</gene>
<dbReference type="InterPro" id="IPR033121">
    <property type="entry name" value="PEPTIDASE_A1"/>
</dbReference>